<evidence type="ECO:0000256" key="1">
    <source>
        <dbReference type="SAM" id="MobiDB-lite"/>
    </source>
</evidence>
<dbReference type="Gramene" id="AET5Gv20527900.1">
    <property type="protein sequence ID" value="AET5Gv20527900.1"/>
    <property type="gene ID" value="AET5Gv20527900"/>
</dbReference>
<feature type="compositionally biased region" description="Low complexity" evidence="1">
    <location>
        <begin position="91"/>
        <end position="103"/>
    </location>
</feature>
<sequence>MEQLNWEQDEQELSLELTLRMTWAAEAEAEQGGFFLCVYCDRKFSAARRRSAAIRTRTSTSAASRSAGGRSPPARARMGRAARLPRRRTQGRAGTRATATSYRRMGRRGERRRSRPLLRCLLAWRASAAGPHRSTATVPSSTPPTRWTCLSGYDRIR</sequence>
<dbReference type="EnsemblPlants" id="AET5Gv20527900.1">
    <property type="protein sequence ID" value="AET5Gv20527900.1"/>
    <property type="gene ID" value="AET5Gv20527900"/>
</dbReference>
<reference evidence="2" key="4">
    <citation type="submission" date="2019-03" db="UniProtKB">
        <authorList>
            <consortium name="EnsemblPlants"/>
        </authorList>
    </citation>
    <scope>IDENTIFICATION</scope>
</reference>
<feature type="compositionally biased region" description="Basic residues" evidence="1">
    <location>
        <begin position="104"/>
        <end position="113"/>
    </location>
</feature>
<feature type="region of interest" description="Disordered" evidence="1">
    <location>
        <begin position="53"/>
        <end position="113"/>
    </location>
</feature>
<dbReference type="Proteomes" id="UP000015105">
    <property type="component" value="Chromosome 5D"/>
</dbReference>
<proteinExistence type="predicted"/>
<feature type="compositionally biased region" description="Basic residues" evidence="1">
    <location>
        <begin position="77"/>
        <end position="90"/>
    </location>
</feature>
<organism evidence="2 3">
    <name type="scientific">Aegilops tauschii subsp. strangulata</name>
    <name type="common">Goatgrass</name>
    <dbReference type="NCBI Taxonomy" id="200361"/>
    <lineage>
        <taxon>Eukaryota</taxon>
        <taxon>Viridiplantae</taxon>
        <taxon>Streptophyta</taxon>
        <taxon>Embryophyta</taxon>
        <taxon>Tracheophyta</taxon>
        <taxon>Spermatophyta</taxon>
        <taxon>Magnoliopsida</taxon>
        <taxon>Liliopsida</taxon>
        <taxon>Poales</taxon>
        <taxon>Poaceae</taxon>
        <taxon>BOP clade</taxon>
        <taxon>Pooideae</taxon>
        <taxon>Triticodae</taxon>
        <taxon>Triticeae</taxon>
        <taxon>Triticinae</taxon>
        <taxon>Aegilops</taxon>
    </lineage>
</organism>
<feature type="compositionally biased region" description="Low complexity" evidence="1">
    <location>
        <begin position="53"/>
        <end position="76"/>
    </location>
</feature>
<evidence type="ECO:0000313" key="2">
    <source>
        <dbReference type="EnsemblPlants" id="AET5Gv20527900.1"/>
    </source>
</evidence>
<reference evidence="3" key="2">
    <citation type="journal article" date="2017" name="Nat. Plants">
        <title>The Aegilops tauschii genome reveals multiple impacts of transposons.</title>
        <authorList>
            <person name="Zhao G."/>
            <person name="Zou C."/>
            <person name="Li K."/>
            <person name="Wang K."/>
            <person name="Li T."/>
            <person name="Gao L."/>
            <person name="Zhang X."/>
            <person name="Wang H."/>
            <person name="Yang Z."/>
            <person name="Liu X."/>
            <person name="Jiang W."/>
            <person name="Mao L."/>
            <person name="Kong X."/>
            <person name="Jiao Y."/>
            <person name="Jia J."/>
        </authorList>
    </citation>
    <scope>NUCLEOTIDE SEQUENCE [LARGE SCALE GENOMIC DNA]</scope>
    <source>
        <strain evidence="3">cv. AL8/78</strain>
    </source>
</reference>
<reference evidence="2" key="3">
    <citation type="journal article" date="2017" name="Nature">
        <title>Genome sequence of the progenitor of the wheat D genome Aegilops tauschii.</title>
        <authorList>
            <person name="Luo M.C."/>
            <person name="Gu Y.Q."/>
            <person name="Puiu D."/>
            <person name="Wang H."/>
            <person name="Twardziok S.O."/>
            <person name="Deal K.R."/>
            <person name="Huo N."/>
            <person name="Zhu T."/>
            <person name="Wang L."/>
            <person name="Wang Y."/>
            <person name="McGuire P.E."/>
            <person name="Liu S."/>
            <person name="Long H."/>
            <person name="Ramasamy R.K."/>
            <person name="Rodriguez J.C."/>
            <person name="Van S.L."/>
            <person name="Yuan L."/>
            <person name="Wang Z."/>
            <person name="Xia Z."/>
            <person name="Xiao L."/>
            <person name="Anderson O.D."/>
            <person name="Ouyang S."/>
            <person name="Liang Y."/>
            <person name="Zimin A.V."/>
            <person name="Pertea G."/>
            <person name="Qi P."/>
            <person name="Bennetzen J.L."/>
            <person name="Dai X."/>
            <person name="Dawson M.W."/>
            <person name="Muller H.G."/>
            <person name="Kugler K."/>
            <person name="Rivarola-Duarte L."/>
            <person name="Spannagl M."/>
            <person name="Mayer K.F.X."/>
            <person name="Lu F.H."/>
            <person name="Bevan M.W."/>
            <person name="Leroy P."/>
            <person name="Li P."/>
            <person name="You F.M."/>
            <person name="Sun Q."/>
            <person name="Liu Z."/>
            <person name="Lyons E."/>
            <person name="Wicker T."/>
            <person name="Salzberg S.L."/>
            <person name="Devos K.M."/>
            <person name="Dvorak J."/>
        </authorList>
    </citation>
    <scope>NUCLEOTIDE SEQUENCE [LARGE SCALE GENOMIC DNA]</scope>
    <source>
        <strain evidence="2">cv. AL8/78</strain>
    </source>
</reference>
<name>A0A453KVR6_AEGTS</name>
<reference evidence="2" key="5">
    <citation type="journal article" date="2021" name="G3 (Bethesda)">
        <title>Aegilops tauschii genome assembly Aet v5.0 features greater sequence contiguity and improved annotation.</title>
        <authorList>
            <person name="Wang L."/>
            <person name="Zhu T."/>
            <person name="Rodriguez J.C."/>
            <person name="Deal K.R."/>
            <person name="Dubcovsky J."/>
            <person name="McGuire P.E."/>
            <person name="Lux T."/>
            <person name="Spannagl M."/>
            <person name="Mayer K.F.X."/>
            <person name="Baldrich P."/>
            <person name="Meyers B.C."/>
            <person name="Huo N."/>
            <person name="Gu Y.Q."/>
            <person name="Zhou H."/>
            <person name="Devos K.M."/>
            <person name="Bennetzen J.L."/>
            <person name="Unver T."/>
            <person name="Budak H."/>
            <person name="Gulick P.J."/>
            <person name="Galiba G."/>
            <person name="Kalapos B."/>
            <person name="Nelson D.R."/>
            <person name="Li P."/>
            <person name="You F.M."/>
            <person name="Luo M.C."/>
            <person name="Dvorak J."/>
        </authorList>
    </citation>
    <scope>NUCLEOTIDE SEQUENCE [LARGE SCALE GENOMIC DNA]</scope>
    <source>
        <strain evidence="2">cv. AL8/78</strain>
    </source>
</reference>
<protein>
    <submittedName>
        <fullName evidence="2">Uncharacterized protein</fullName>
    </submittedName>
</protein>
<evidence type="ECO:0000313" key="3">
    <source>
        <dbReference type="Proteomes" id="UP000015105"/>
    </source>
</evidence>
<dbReference type="AlphaFoldDB" id="A0A453KVR6"/>
<reference evidence="3" key="1">
    <citation type="journal article" date="2014" name="Science">
        <title>Ancient hybridizations among the ancestral genomes of bread wheat.</title>
        <authorList>
            <consortium name="International Wheat Genome Sequencing Consortium,"/>
            <person name="Marcussen T."/>
            <person name="Sandve S.R."/>
            <person name="Heier L."/>
            <person name="Spannagl M."/>
            <person name="Pfeifer M."/>
            <person name="Jakobsen K.S."/>
            <person name="Wulff B.B."/>
            <person name="Steuernagel B."/>
            <person name="Mayer K.F."/>
            <person name="Olsen O.A."/>
        </authorList>
    </citation>
    <scope>NUCLEOTIDE SEQUENCE [LARGE SCALE GENOMIC DNA]</scope>
    <source>
        <strain evidence="3">cv. AL8/78</strain>
    </source>
</reference>
<accession>A0A453KVR6</accession>
<keyword evidence="3" id="KW-1185">Reference proteome</keyword>